<dbReference type="AlphaFoldDB" id="A0A2W5XH35"/>
<evidence type="ECO:0000313" key="3">
    <source>
        <dbReference type="Proteomes" id="UP000249393"/>
    </source>
</evidence>
<dbReference type="Pfam" id="PF12961">
    <property type="entry name" value="DUF3850"/>
    <property type="match status" value="1"/>
</dbReference>
<feature type="domain" description="DUF3850" evidence="1">
    <location>
        <begin position="4"/>
        <end position="81"/>
    </location>
</feature>
<dbReference type="InterPro" id="IPR039440">
    <property type="entry name" value="DUF3850"/>
</dbReference>
<sequence>MTAIHELKCWPAYFAAVREGLKTFEIRRNDRDFQVGDLIVLREYSPGTDTFSGQTETRQITYLLSEEDHGGVIHGFVVIGFGHVPKLGDVKAVEDLTPSSLAEWHLAAASSAILRAENALKVSTNYEHASMAVAASRHAAVAQASKDEAAFHIGAADIVRAVAPGLEAA</sequence>
<proteinExistence type="predicted"/>
<comment type="caution">
    <text evidence="2">The sequence shown here is derived from an EMBL/GenBank/DDBJ whole genome shotgun (WGS) entry which is preliminary data.</text>
</comment>
<dbReference type="Proteomes" id="UP000249393">
    <property type="component" value="Unassembled WGS sequence"/>
</dbReference>
<evidence type="ECO:0000313" key="2">
    <source>
        <dbReference type="EMBL" id="PZR37211.1"/>
    </source>
</evidence>
<accession>A0A2W5XH35</accession>
<dbReference type="SUPFAM" id="SSF88697">
    <property type="entry name" value="PUA domain-like"/>
    <property type="match status" value="1"/>
</dbReference>
<protein>
    <recommendedName>
        <fullName evidence="1">DUF3850 domain-containing protein</fullName>
    </recommendedName>
</protein>
<organism evidence="2 3">
    <name type="scientific">Caulobacter segnis</name>
    <dbReference type="NCBI Taxonomy" id="88688"/>
    <lineage>
        <taxon>Bacteria</taxon>
        <taxon>Pseudomonadati</taxon>
        <taxon>Pseudomonadota</taxon>
        <taxon>Alphaproteobacteria</taxon>
        <taxon>Caulobacterales</taxon>
        <taxon>Caulobacteraceae</taxon>
        <taxon>Caulobacter</taxon>
    </lineage>
</organism>
<reference evidence="2 3" key="1">
    <citation type="submission" date="2017-08" db="EMBL/GenBank/DDBJ databases">
        <title>Infants hospitalized years apart are colonized by the same room-sourced microbial strains.</title>
        <authorList>
            <person name="Brooks B."/>
            <person name="Olm M.R."/>
            <person name="Firek B.A."/>
            <person name="Baker R."/>
            <person name="Thomas B.C."/>
            <person name="Morowitz M.J."/>
            <person name="Banfield J.F."/>
        </authorList>
    </citation>
    <scope>NUCLEOTIDE SEQUENCE [LARGE SCALE GENOMIC DNA]</scope>
    <source>
        <strain evidence="2">S2_003_000_R2_4</strain>
    </source>
</reference>
<dbReference type="InterPro" id="IPR015947">
    <property type="entry name" value="PUA-like_sf"/>
</dbReference>
<dbReference type="RefSeq" id="WP_304273235.1">
    <property type="nucleotide sequence ID" value="NZ_QFQZ01000002.1"/>
</dbReference>
<dbReference type="EMBL" id="QFQZ01000002">
    <property type="protein sequence ID" value="PZR37211.1"/>
    <property type="molecule type" value="Genomic_DNA"/>
</dbReference>
<evidence type="ECO:0000259" key="1">
    <source>
        <dbReference type="Pfam" id="PF12961"/>
    </source>
</evidence>
<name>A0A2W5XH35_9CAUL</name>
<dbReference type="Gene3D" id="2.30.130.30">
    <property type="entry name" value="Hypothetical protein"/>
    <property type="match status" value="1"/>
</dbReference>
<gene>
    <name evidence="2" type="ORF">DI526_01455</name>
</gene>